<dbReference type="NCBIfam" id="TIGR01549">
    <property type="entry name" value="HAD-SF-IA-v1"/>
    <property type="match status" value="1"/>
</dbReference>
<evidence type="ECO:0000313" key="6">
    <source>
        <dbReference type="EMBL" id="CCQ32916.1"/>
    </source>
</evidence>
<dbReference type="SFLD" id="SFLDG01129">
    <property type="entry name" value="C1.5:_HAD__Beta-PGM__Phosphata"/>
    <property type="match status" value="1"/>
</dbReference>
<gene>
    <name evidence="6" type="ORF">HTIA_0776</name>
</gene>
<dbReference type="EMBL" id="HF571520">
    <property type="protein sequence ID" value="CCQ32916.1"/>
    <property type="molecule type" value="Genomic_DNA"/>
</dbReference>
<dbReference type="GO" id="GO:0018784">
    <property type="term" value="F:(S)-2-haloacid dehalogenase activity"/>
    <property type="evidence" value="ECO:0007669"/>
    <property type="project" value="UniProtKB-EC"/>
</dbReference>
<dbReference type="PANTHER" id="PTHR46470:SF2">
    <property type="entry name" value="GLYCERALDEHYDE 3-PHOSPHATE PHOSPHATASE"/>
    <property type="match status" value="1"/>
</dbReference>
<evidence type="ECO:0000313" key="7">
    <source>
        <dbReference type="Proteomes" id="UP000015381"/>
    </source>
</evidence>
<evidence type="ECO:0000256" key="2">
    <source>
        <dbReference type="ARBA" id="ARBA00007958"/>
    </source>
</evidence>
<dbReference type="Pfam" id="PF00702">
    <property type="entry name" value="Hydrolase"/>
    <property type="match status" value="1"/>
</dbReference>
<accession>S6D7T0</accession>
<dbReference type="InterPro" id="IPR036412">
    <property type="entry name" value="HAD-like_sf"/>
</dbReference>
<dbReference type="Gene3D" id="3.40.50.1000">
    <property type="entry name" value="HAD superfamily/HAD-like"/>
    <property type="match status" value="1"/>
</dbReference>
<organism evidence="6 7">
    <name type="scientific">Halorhabdus tiamatea SARL4B</name>
    <dbReference type="NCBI Taxonomy" id="1033806"/>
    <lineage>
        <taxon>Archaea</taxon>
        <taxon>Methanobacteriati</taxon>
        <taxon>Methanobacteriota</taxon>
        <taxon>Stenosarchaea group</taxon>
        <taxon>Halobacteria</taxon>
        <taxon>Halobacteriales</taxon>
        <taxon>Haloarculaceae</taxon>
        <taxon>Halorhabdus</taxon>
    </lineage>
</organism>
<name>S6D7T0_9EURY</name>
<dbReference type="EC" id="3.8.1.2" evidence="6"/>
<comment type="cofactor">
    <cofactor evidence="1">
        <name>Mg(2+)</name>
        <dbReference type="ChEBI" id="CHEBI:18420"/>
    </cofactor>
</comment>
<dbReference type="InterPro" id="IPR023214">
    <property type="entry name" value="HAD_sf"/>
</dbReference>
<dbReference type="GO" id="GO:0016791">
    <property type="term" value="F:phosphatase activity"/>
    <property type="evidence" value="ECO:0007669"/>
    <property type="project" value="TreeGrafter"/>
</dbReference>
<dbReference type="SFLD" id="SFLDS00003">
    <property type="entry name" value="Haloacid_Dehalogenase"/>
    <property type="match status" value="1"/>
</dbReference>
<keyword evidence="3" id="KW-0479">Metal-binding</keyword>
<keyword evidence="4 6" id="KW-0378">Hydrolase</keyword>
<evidence type="ECO:0000256" key="3">
    <source>
        <dbReference type="ARBA" id="ARBA00022723"/>
    </source>
</evidence>
<evidence type="ECO:0000256" key="4">
    <source>
        <dbReference type="ARBA" id="ARBA00022801"/>
    </source>
</evidence>
<dbReference type="HOGENOM" id="CLU_1149950_0_0_2"/>
<evidence type="ECO:0000256" key="5">
    <source>
        <dbReference type="ARBA" id="ARBA00022842"/>
    </source>
</evidence>
<protein>
    <submittedName>
        <fullName evidence="6">2-haloalkanoic acid dehalogenase</fullName>
        <ecNumber evidence="6">3.8.1.2</ecNumber>
    </submittedName>
</protein>
<dbReference type="GO" id="GO:0046872">
    <property type="term" value="F:metal ion binding"/>
    <property type="evidence" value="ECO:0007669"/>
    <property type="project" value="UniProtKB-KW"/>
</dbReference>
<reference evidence="6 7" key="1">
    <citation type="journal article" date="2014" name="Environ. Microbiol.">
        <title>Halorhabdus tiamatea: proteogenomics and glycosidase activity measurements identify the first cultivated euryarchaeon from a deep-sea anoxic brine lake as potential polysaccharide degrader.</title>
        <authorList>
            <person name="Werner J."/>
            <person name="Ferrer M."/>
            <person name="Michel G."/>
            <person name="Mann A.J."/>
            <person name="Huang S."/>
            <person name="Juarez S."/>
            <person name="Ciordia S."/>
            <person name="Albar J.P."/>
            <person name="Alcaide M."/>
            <person name="La Cono V."/>
            <person name="Yakimov M.M."/>
            <person name="Antunes A."/>
            <person name="Taborda M."/>
            <person name="Da Costa M.S."/>
            <person name="Amann R.I."/>
            <person name="Gloeckner F.O."/>
            <person name="Golyshina O.V."/>
            <person name="Golyshin P.N."/>
            <person name="Teeling H."/>
        </authorList>
    </citation>
    <scope>NUCLEOTIDE SEQUENCE [LARGE SCALE GENOMIC DNA]</scope>
    <source>
        <strain evidence="7">SARL4B</strain>
    </source>
</reference>
<dbReference type="InterPro" id="IPR051400">
    <property type="entry name" value="HAD-like_hydrolase"/>
</dbReference>
<proteinExistence type="inferred from homology"/>
<keyword evidence="7" id="KW-1185">Reference proteome</keyword>
<keyword evidence="5" id="KW-0460">Magnesium</keyword>
<dbReference type="KEGG" id="hti:HTIA_0776"/>
<dbReference type="GO" id="GO:0044281">
    <property type="term" value="P:small molecule metabolic process"/>
    <property type="evidence" value="ECO:0007669"/>
    <property type="project" value="UniProtKB-ARBA"/>
</dbReference>
<sequence>MYPHPMTVNAVVFDLDETLAVTTRDRGTLIAEATAVAGGDPIEYATYQDTHHETVTSETRAPIFAAVIDDETVDPGAVADTYRQAVNDALVPVEGATDLLAHLTNGAGYRVGVLTDGPVRAQRSKLDKLGWEEYLDASVVTGALETRKPDPIAFEAILDDLGVGPSEAVYVGDKPEVDVAGAKDAGMAAVQVLYPGGPELHPRADAAIDRDKLRTDLLDVLEEL</sequence>
<dbReference type="InterPro" id="IPR006439">
    <property type="entry name" value="HAD-SF_hydro_IA"/>
</dbReference>
<comment type="similarity">
    <text evidence="2">Belongs to the HAD-like hydrolase superfamily.</text>
</comment>
<evidence type="ECO:0000256" key="1">
    <source>
        <dbReference type="ARBA" id="ARBA00001946"/>
    </source>
</evidence>
<dbReference type="SUPFAM" id="SSF56784">
    <property type="entry name" value="HAD-like"/>
    <property type="match status" value="1"/>
</dbReference>
<dbReference type="PANTHER" id="PTHR46470">
    <property type="entry name" value="N-ACYLNEURAMINATE-9-PHOSPHATASE"/>
    <property type="match status" value="1"/>
</dbReference>
<dbReference type="AlphaFoldDB" id="S6D7T0"/>
<dbReference type="Proteomes" id="UP000015381">
    <property type="component" value="Chromosome I"/>
</dbReference>
<dbReference type="PATRIC" id="fig|1033806.12.peg.769"/>
<dbReference type="Gene3D" id="1.20.120.710">
    <property type="entry name" value="Haloacid dehalogenase hydrolase-like domain"/>
    <property type="match status" value="1"/>
</dbReference>
<dbReference type="PRINTS" id="PR00413">
    <property type="entry name" value="HADHALOGNASE"/>
</dbReference>